<dbReference type="Proteomes" id="UP000293360">
    <property type="component" value="Unassembled WGS sequence"/>
</dbReference>
<dbReference type="Pfam" id="PF20684">
    <property type="entry name" value="Fung_rhodopsin"/>
    <property type="match status" value="1"/>
</dbReference>
<feature type="transmembrane region" description="Helical" evidence="6">
    <location>
        <begin position="16"/>
        <end position="37"/>
    </location>
</feature>
<evidence type="ECO:0000256" key="1">
    <source>
        <dbReference type="ARBA" id="ARBA00004141"/>
    </source>
</evidence>
<proteinExistence type="inferred from homology"/>
<accession>A0A4Q4TPL5</accession>
<name>A0A4Q4TPL5_9PEZI</name>
<comment type="caution">
    <text evidence="8">The sequence shown here is derived from an EMBL/GenBank/DDBJ whole genome shotgun (WGS) entry which is preliminary data.</text>
</comment>
<evidence type="ECO:0000313" key="9">
    <source>
        <dbReference type="Proteomes" id="UP000293360"/>
    </source>
</evidence>
<feature type="transmembrane region" description="Helical" evidence="6">
    <location>
        <begin position="210"/>
        <end position="230"/>
    </location>
</feature>
<dbReference type="AlphaFoldDB" id="A0A4Q4TPL5"/>
<evidence type="ECO:0000256" key="4">
    <source>
        <dbReference type="ARBA" id="ARBA00023136"/>
    </source>
</evidence>
<keyword evidence="3 6" id="KW-1133">Transmembrane helix</keyword>
<comment type="similarity">
    <text evidence="5">Belongs to the SAT4 family.</text>
</comment>
<evidence type="ECO:0000313" key="8">
    <source>
        <dbReference type="EMBL" id="RYP07343.1"/>
    </source>
</evidence>
<organism evidence="8 9">
    <name type="scientific">Monosporascus ibericus</name>
    <dbReference type="NCBI Taxonomy" id="155417"/>
    <lineage>
        <taxon>Eukaryota</taxon>
        <taxon>Fungi</taxon>
        <taxon>Dikarya</taxon>
        <taxon>Ascomycota</taxon>
        <taxon>Pezizomycotina</taxon>
        <taxon>Sordariomycetes</taxon>
        <taxon>Xylariomycetidae</taxon>
        <taxon>Xylariales</taxon>
        <taxon>Xylariales incertae sedis</taxon>
        <taxon>Monosporascus</taxon>
    </lineage>
</organism>
<feature type="transmembrane region" description="Helical" evidence="6">
    <location>
        <begin position="172"/>
        <end position="198"/>
    </location>
</feature>
<dbReference type="InterPro" id="IPR049326">
    <property type="entry name" value="Rhodopsin_dom_fungi"/>
</dbReference>
<dbReference type="OrthoDB" id="3934549at2759"/>
<feature type="transmembrane region" description="Helical" evidence="6">
    <location>
        <begin position="91"/>
        <end position="117"/>
    </location>
</feature>
<dbReference type="GO" id="GO:0016020">
    <property type="term" value="C:membrane"/>
    <property type="evidence" value="ECO:0007669"/>
    <property type="project" value="UniProtKB-SubCell"/>
</dbReference>
<protein>
    <recommendedName>
        <fullName evidence="7">Rhodopsin domain-containing protein</fullName>
    </recommendedName>
</protein>
<dbReference type="PANTHER" id="PTHR33048:SF47">
    <property type="entry name" value="INTEGRAL MEMBRANE PROTEIN-RELATED"/>
    <property type="match status" value="1"/>
</dbReference>
<keyword evidence="9" id="KW-1185">Reference proteome</keyword>
<feature type="domain" description="Rhodopsin" evidence="7">
    <location>
        <begin position="34"/>
        <end position="279"/>
    </location>
</feature>
<feature type="transmembrane region" description="Helical" evidence="6">
    <location>
        <begin position="49"/>
        <end position="71"/>
    </location>
</feature>
<evidence type="ECO:0000256" key="2">
    <source>
        <dbReference type="ARBA" id="ARBA00022692"/>
    </source>
</evidence>
<evidence type="ECO:0000256" key="3">
    <source>
        <dbReference type="ARBA" id="ARBA00022989"/>
    </source>
</evidence>
<evidence type="ECO:0000259" key="7">
    <source>
        <dbReference type="Pfam" id="PF20684"/>
    </source>
</evidence>
<dbReference type="EMBL" id="QJNU01000099">
    <property type="protein sequence ID" value="RYP07343.1"/>
    <property type="molecule type" value="Genomic_DNA"/>
</dbReference>
<feature type="transmembrane region" description="Helical" evidence="6">
    <location>
        <begin position="250"/>
        <end position="273"/>
    </location>
</feature>
<dbReference type="InterPro" id="IPR052337">
    <property type="entry name" value="SAT4-like"/>
</dbReference>
<evidence type="ECO:0000256" key="6">
    <source>
        <dbReference type="SAM" id="Phobius"/>
    </source>
</evidence>
<feature type="transmembrane region" description="Helical" evidence="6">
    <location>
        <begin position="129"/>
        <end position="152"/>
    </location>
</feature>
<reference evidence="8 9" key="1">
    <citation type="submission" date="2018-06" db="EMBL/GenBank/DDBJ databases">
        <title>Complete Genomes of Monosporascus.</title>
        <authorList>
            <person name="Robinson A.J."/>
            <person name="Natvig D.O."/>
        </authorList>
    </citation>
    <scope>NUCLEOTIDE SEQUENCE [LARGE SCALE GENOMIC DNA]</scope>
    <source>
        <strain evidence="8 9">CBS 110550</strain>
    </source>
</reference>
<gene>
    <name evidence="8" type="ORF">DL764_002559</name>
</gene>
<sequence>MDVEATVPREGDRGPAVVAVGAVSLAISSIAIALRFWSRTQSATMTFWWDDYVLLVTTIVSHAFLSLNVAWTNIGLGKHIEAIPPGSLMPTVYIAKASIELYSVCIWLVKVSALLLFARVFSVSRRFRIGLWGFGAYVTAWFICTAIVPWFNCSPVGKTLDPFIPGVCFNRMPWFVGSAFINAFTDLLILLLPMPLVWRLHMTLLRKISVTFVFILGYCSAFLSFARFVIIIRDPTVMSIEPESDPYYHVVPLLLLSMLEAPIAIVALCAPAIGQLINRAVERGSLTSLFSIFSTHWSKSRSTGAASESEVDRPGYYEVHDYNDPAMKMSSDKWSPVPPGFGSTTAFARDRESAESHGGTVATIPLGSLSAARHVEAV</sequence>
<evidence type="ECO:0000256" key="5">
    <source>
        <dbReference type="ARBA" id="ARBA00038359"/>
    </source>
</evidence>
<keyword evidence="2 6" id="KW-0812">Transmembrane</keyword>
<dbReference type="PANTHER" id="PTHR33048">
    <property type="entry name" value="PTH11-LIKE INTEGRAL MEMBRANE PROTEIN (AFU_ORTHOLOGUE AFUA_5G11245)"/>
    <property type="match status" value="1"/>
</dbReference>
<keyword evidence="4 6" id="KW-0472">Membrane</keyword>
<comment type="subcellular location">
    <subcellularLocation>
        <location evidence="1">Membrane</location>
        <topology evidence="1">Multi-pass membrane protein</topology>
    </subcellularLocation>
</comment>